<proteinExistence type="predicted"/>
<name>A0AA38INV2_9CUCU</name>
<dbReference type="Proteomes" id="UP001168821">
    <property type="component" value="Unassembled WGS sequence"/>
</dbReference>
<gene>
    <name evidence="2" type="ORF">Zmor_010600</name>
</gene>
<feature type="region of interest" description="Disordered" evidence="1">
    <location>
        <begin position="82"/>
        <end position="102"/>
    </location>
</feature>
<protein>
    <submittedName>
        <fullName evidence="2">Uncharacterized protein</fullName>
    </submittedName>
</protein>
<feature type="region of interest" description="Disordered" evidence="1">
    <location>
        <begin position="27"/>
        <end position="68"/>
    </location>
</feature>
<dbReference type="EMBL" id="JALNTZ010000003">
    <property type="protein sequence ID" value="KAJ3658885.1"/>
    <property type="molecule type" value="Genomic_DNA"/>
</dbReference>
<feature type="compositionally biased region" description="Polar residues" evidence="1">
    <location>
        <begin position="27"/>
        <end position="61"/>
    </location>
</feature>
<accession>A0AA38INV2</accession>
<sequence length="102" mass="11402">MVNFRVICNKQKMFYARIGGVRRARIQSNQTPGAPQTKNSLQGWQSEGKSNNYASTKSNLAKHNPHINTGDVELKASFAFSTNSPRPVRGQHFHWPSASYPA</sequence>
<reference evidence="2" key="1">
    <citation type="journal article" date="2023" name="G3 (Bethesda)">
        <title>Whole genome assemblies of Zophobas morio and Tenebrio molitor.</title>
        <authorList>
            <person name="Kaur S."/>
            <person name="Stinson S.A."/>
            <person name="diCenzo G.C."/>
        </authorList>
    </citation>
    <scope>NUCLEOTIDE SEQUENCE</scope>
    <source>
        <strain evidence="2">QUZm001</strain>
    </source>
</reference>
<organism evidence="2 3">
    <name type="scientific">Zophobas morio</name>
    <dbReference type="NCBI Taxonomy" id="2755281"/>
    <lineage>
        <taxon>Eukaryota</taxon>
        <taxon>Metazoa</taxon>
        <taxon>Ecdysozoa</taxon>
        <taxon>Arthropoda</taxon>
        <taxon>Hexapoda</taxon>
        <taxon>Insecta</taxon>
        <taxon>Pterygota</taxon>
        <taxon>Neoptera</taxon>
        <taxon>Endopterygota</taxon>
        <taxon>Coleoptera</taxon>
        <taxon>Polyphaga</taxon>
        <taxon>Cucujiformia</taxon>
        <taxon>Tenebrionidae</taxon>
        <taxon>Zophobas</taxon>
    </lineage>
</organism>
<evidence type="ECO:0000313" key="2">
    <source>
        <dbReference type="EMBL" id="KAJ3658885.1"/>
    </source>
</evidence>
<evidence type="ECO:0000256" key="1">
    <source>
        <dbReference type="SAM" id="MobiDB-lite"/>
    </source>
</evidence>
<comment type="caution">
    <text evidence="2">The sequence shown here is derived from an EMBL/GenBank/DDBJ whole genome shotgun (WGS) entry which is preliminary data.</text>
</comment>
<dbReference type="AlphaFoldDB" id="A0AA38INV2"/>
<evidence type="ECO:0000313" key="3">
    <source>
        <dbReference type="Proteomes" id="UP001168821"/>
    </source>
</evidence>
<keyword evidence="3" id="KW-1185">Reference proteome</keyword>